<dbReference type="HOGENOM" id="CLU_1752082_0_0_1"/>
<dbReference type="InParanoid" id="D6WXV7"/>
<organism evidence="1 2">
    <name type="scientific">Tribolium castaneum</name>
    <name type="common">Red flour beetle</name>
    <dbReference type="NCBI Taxonomy" id="7070"/>
    <lineage>
        <taxon>Eukaryota</taxon>
        <taxon>Metazoa</taxon>
        <taxon>Ecdysozoa</taxon>
        <taxon>Arthropoda</taxon>
        <taxon>Hexapoda</taxon>
        <taxon>Insecta</taxon>
        <taxon>Pterygota</taxon>
        <taxon>Neoptera</taxon>
        <taxon>Endopterygota</taxon>
        <taxon>Coleoptera</taxon>
        <taxon>Polyphaga</taxon>
        <taxon>Cucujiformia</taxon>
        <taxon>Tenebrionidae</taxon>
        <taxon>Tenebrionidae incertae sedis</taxon>
        <taxon>Tribolium</taxon>
    </lineage>
</organism>
<accession>D6WXV7</accession>
<reference evidence="1 2" key="1">
    <citation type="journal article" date="2008" name="Nature">
        <title>The genome of the model beetle and pest Tribolium castaneum.</title>
        <authorList>
            <consortium name="Tribolium Genome Sequencing Consortium"/>
            <person name="Richards S."/>
            <person name="Gibbs R.A."/>
            <person name="Weinstock G.M."/>
            <person name="Brown S.J."/>
            <person name="Denell R."/>
            <person name="Beeman R.W."/>
            <person name="Gibbs R."/>
            <person name="Beeman R.W."/>
            <person name="Brown S.J."/>
            <person name="Bucher G."/>
            <person name="Friedrich M."/>
            <person name="Grimmelikhuijzen C.J."/>
            <person name="Klingler M."/>
            <person name="Lorenzen M."/>
            <person name="Richards S."/>
            <person name="Roth S."/>
            <person name="Schroder R."/>
            <person name="Tautz D."/>
            <person name="Zdobnov E.M."/>
            <person name="Muzny D."/>
            <person name="Gibbs R.A."/>
            <person name="Weinstock G.M."/>
            <person name="Attaway T."/>
            <person name="Bell S."/>
            <person name="Buhay C.J."/>
            <person name="Chandrabose M.N."/>
            <person name="Chavez D."/>
            <person name="Clerk-Blankenburg K.P."/>
            <person name="Cree A."/>
            <person name="Dao M."/>
            <person name="Davis C."/>
            <person name="Chacko J."/>
            <person name="Dinh H."/>
            <person name="Dugan-Rocha S."/>
            <person name="Fowler G."/>
            <person name="Garner T.T."/>
            <person name="Garnes J."/>
            <person name="Gnirke A."/>
            <person name="Hawes A."/>
            <person name="Hernandez J."/>
            <person name="Hines S."/>
            <person name="Holder M."/>
            <person name="Hume J."/>
            <person name="Jhangiani S.N."/>
            <person name="Joshi V."/>
            <person name="Khan Z.M."/>
            <person name="Jackson L."/>
            <person name="Kovar C."/>
            <person name="Kowis A."/>
            <person name="Lee S."/>
            <person name="Lewis L.R."/>
            <person name="Margolis J."/>
            <person name="Morgan M."/>
            <person name="Nazareth L.V."/>
            <person name="Nguyen N."/>
            <person name="Okwuonu G."/>
            <person name="Parker D."/>
            <person name="Richards S."/>
            <person name="Ruiz S.J."/>
            <person name="Santibanez J."/>
            <person name="Savard J."/>
            <person name="Scherer S.E."/>
            <person name="Schneider B."/>
            <person name="Sodergren E."/>
            <person name="Tautz D."/>
            <person name="Vattahil S."/>
            <person name="Villasana D."/>
            <person name="White C.S."/>
            <person name="Wright R."/>
            <person name="Park Y."/>
            <person name="Beeman R.W."/>
            <person name="Lord J."/>
            <person name="Oppert B."/>
            <person name="Lorenzen M."/>
            <person name="Brown S."/>
            <person name="Wang L."/>
            <person name="Savard J."/>
            <person name="Tautz D."/>
            <person name="Richards S."/>
            <person name="Weinstock G."/>
            <person name="Gibbs R.A."/>
            <person name="Liu Y."/>
            <person name="Worley K."/>
            <person name="Weinstock G."/>
            <person name="Elsik C.G."/>
            <person name="Reese J.T."/>
            <person name="Elhaik E."/>
            <person name="Landan G."/>
            <person name="Graur D."/>
            <person name="Arensburger P."/>
            <person name="Atkinson P."/>
            <person name="Beeman R.W."/>
            <person name="Beidler J."/>
            <person name="Brown S.J."/>
            <person name="Demuth J.P."/>
            <person name="Drury D.W."/>
            <person name="Du Y.Z."/>
            <person name="Fujiwara H."/>
            <person name="Lorenzen M."/>
            <person name="Maselli V."/>
            <person name="Osanai M."/>
            <person name="Park Y."/>
            <person name="Robertson H.M."/>
            <person name="Tu Z."/>
            <person name="Wang J.J."/>
            <person name="Wang S."/>
            <person name="Richards S."/>
            <person name="Song H."/>
            <person name="Zhang L."/>
            <person name="Sodergren E."/>
            <person name="Werner D."/>
            <person name="Stanke M."/>
            <person name="Morgenstern B."/>
            <person name="Solovyev V."/>
            <person name="Kosarev P."/>
            <person name="Brown G."/>
            <person name="Chen H.C."/>
            <person name="Ermolaeva O."/>
            <person name="Hlavina W."/>
            <person name="Kapustin Y."/>
            <person name="Kiryutin B."/>
            <person name="Kitts P."/>
            <person name="Maglott D."/>
            <person name="Pruitt K."/>
            <person name="Sapojnikov V."/>
            <person name="Souvorov A."/>
            <person name="Mackey A.J."/>
            <person name="Waterhouse R.M."/>
            <person name="Wyder S."/>
            <person name="Zdobnov E.M."/>
            <person name="Zdobnov E.M."/>
            <person name="Wyder S."/>
            <person name="Kriventseva E.V."/>
            <person name="Kadowaki T."/>
            <person name="Bork P."/>
            <person name="Aranda M."/>
            <person name="Bao R."/>
            <person name="Beermann A."/>
            <person name="Berns N."/>
            <person name="Bolognesi R."/>
            <person name="Bonneton F."/>
            <person name="Bopp D."/>
            <person name="Brown S.J."/>
            <person name="Bucher G."/>
            <person name="Butts T."/>
            <person name="Chaumot A."/>
            <person name="Denell R.E."/>
            <person name="Ferrier D.E."/>
            <person name="Friedrich M."/>
            <person name="Gordon C.M."/>
            <person name="Jindra M."/>
            <person name="Klingler M."/>
            <person name="Lan Q."/>
            <person name="Lattorff H.M."/>
            <person name="Laudet V."/>
            <person name="von Levetsow C."/>
            <person name="Liu Z."/>
            <person name="Lutz R."/>
            <person name="Lynch J.A."/>
            <person name="da Fonseca R.N."/>
            <person name="Posnien N."/>
            <person name="Reuter R."/>
            <person name="Roth S."/>
            <person name="Savard J."/>
            <person name="Schinko J.B."/>
            <person name="Schmitt C."/>
            <person name="Schoppmeier M."/>
            <person name="Schroder R."/>
            <person name="Shippy T.D."/>
            <person name="Simonnet F."/>
            <person name="Marques-Souza H."/>
            <person name="Tautz D."/>
            <person name="Tomoyasu Y."/>
            <person name="Trauner J."/>
            <person name="Van der Zee M."/>
            <person name="Vervoort M."/>
            <person name="Wittkopp N."/>
            <person name="Wimmer E.A."/>
            <person name="Yang X."/>
            <person name="Jones A.K."/>
            <person name="Sattelle D.B."/>
            <person name="Ebert P.R."/>
            <person name="Nelson D."/>
            <person name="Scott J.G."/>
            <person name="Beeman R.W."/>
            <person name="Muthukrishnan S."/>
            <person name="Kramer K.J."/>
            <person name="Arakane Y."/>
            <person name="Beeman R.W."/>
            <person name="Zhu Q."/>
            <person name="Hogenkamp D."/>
            <person name="Dixit R."/>
            <person name="Oppert B."/>
            <person name="Jiang H."/>
            <person name="Zou Z."/>
            <person name="Marshall J."/>
            <person name="Elpidina E."/>
            <person name="Vinokurov K."/>
            <person name="Oppert C."/>
            <person name="Zou Z."/>
            <person name="Evans J."/>
            <person name="Lu Z."/>
            <person name="Zhao P."/>
            <person name="Sumathipala N."/>
            <person name="Altincicek B."/>
            <person name="Vilcinskas A."/>
            <person name="Williams M."/>
            <person name="Hultmark D."/>
            <person name="Hetru C."/>
            <person name="Jiang H."/>
            <person name="Grimmelikhuijzen C.J."/>
            <person name="Hauser F."/>
            <person name="Cazzamali G."/>
            <person name="Williamson M."/>
            <person name="Park Y."/>
            <person name="Li B."/>
            <person name="Tanaka Y."/>
            <person name="Predel R."/>
            <person name="Neupert S."/>
            <person name="Schachtner J."/>
            <person name="Verleyen P."/>
            <person name="Raible F."/>
            <person name="Bork P."/>
            <person name="Friedrich M."/>
            <person name="Walden K.K."/>
            <person name="Robertson H.M."/>
            <person name="Angeli S."/>
            <person name="Foret S."/>
            <person name="Bucher G."/>
            <person name="Schuetz S."/>
            <person name="Maleszka R."/>
            <person name="Wimmer E.A."/>
            <person name="Beeman R.W."/>
            <person name="Lorenzen M."/>
            <person name="Tomoyasu Y."/>
            <person name="Miller S.C."/>
            <person name="Grossmann D."/>
            <person name="Bucher G."/>
        </authorList>
    </citation>
    <scope>NUCLEOTIDE SEQUENCE [LARGE SCALE GENOMIC DNA]</scope>
    <source>
        <strain evidence="1 2">Georgia GA2</strain>
    </source>
</reference>
<proteinExistence type="predicted"/>
<dbReference type="Proteomes" id="UP000007266">
    <property type="component" value="Linkage group 8"/>
</dbReference>
<keyword evidence="2" id="KW-1185">Reference proteome</keyword>
<protein>
    <submittedName>
        <fullName evidence="1">Uncharacterized protein</fullName>
    </submittedName>
</protein>
<dbReference type="EMBL" id="KQ971362">
    <property type="protein sequence ID" value="EFA08912.1"/>
    <property type="molecule type" value="Genomic_DNA"/>
</dbReference>
<evidence type="ECO:0000313" key="1">
    <source>
        <dbReference type="EMBL" id="EFA08912.1"/>
    </source>
</evidence>
<dbReference type="AlphaFoldDB" id="D6WXV7"/>
<gene>
    <name evidence="1" type="primary">GLEAN_06617</name>
    <name evidence="1" type="ORF">TcasGA2_TC006617</name>
</gene>
<evidence type="ECO:0000313" key="2">
    <source>
        <dbReference type="Proteomes" id="UP000007266"/>
    </source>
</evidence>
<name>D6WXV7_TRICA</name>
<reference evidence="1 2" key="2">
    <citation type="journal article" date="2010" name="Nucleic Acids Res.">
        <title>BeetleBase in 2010: revisions to provide comprehensive genomic information for Tribolium castaneum.</title>
        <authorList>
            <person name="Kim H.S."/>
            <person name="Murphy T."/>
            <person name="Xia J."/>
            <person name="Caragea D."/>
            <person name="Park Y."/>
            <person name="Beeman R.W."/>
            <person name="Lorenzen M.D."/>
            <person name="Butcher S."/>
            <person name="Manak J.R."/>
            <person name="Brown S.J."/>
        </authorList>
    </citation>
    <scope>GENOME REANNOTATION</scope>
    <source>
        <strain evidence="1 2">Georgia GA2</strain>
    </source>
</reference>
<sequence length="149" mass="16826">MALLHNNLRKNYLNCQNDILASAQRKTVGQSPSLQTQVPQRKSDIWLVFDGGNLQLAVSDDGPAGPPLLVVASSDEKVPCLRKTLARPWFLFFSRNRCLGFRQNIAQLLGVNELLLEWVFRVAEHVFGRNSVMGLLCTRRDTHYFVVMG</sequence>